<protein>
    <submittedName>
        <fullName evidence="2">Uncharacterized protein</fullName>
    </submittedName>
</protein>
<proteinExistence type="predicted"/>
<dbReference type="EMBL" id="JAUSWL010000002">
    <property type="protein sequence ID" value="MDQ0542652.1"/>
    <property type="molecule type" value="Genomic_DNA"/>
</dbReference>
<dbReference type="AlphaFoldDB" id="A0AAJ1WV06"/>
<evidence type="ECO:0000313" key="2">
    <source>
        <dbReference type="EMBL" id="MDQ0542652.1"/>
    </source>
</evidence>
<feature type="region of interest" description="Disordered" evidence="1">
    <location>
        <begin position="250"/>
        <end position="294"/>
    </location>
</feature>
<evidence type="ECO:0000256" key="1">
    <source>
        <dbReference type="SAM" id="MobiDB-lite"/>
    </source>
</evidence>
<name>A0AAJ1WV06_9HYPH</name>
<comment type="caution">
    <text evidence="2">The sequence shown here is derived from an EMBL/GenBank/DDBJ whole genome shotgun (WGS) entry which is preliminary data.</text>
</comment>
<dbReference type="Proteomes" id="UP001223420">
    <property type="component" value="Unassembled WGS sequence"/>
</dbReference>
<gene>
    <name evidence="2" type="ORF">QO001_001570</name>
</gene>
<sequence>MQVLAGSLQHLTPALQLSRQHQGGTGYATLRDPRVGPLPKEWASDGSLRFSGFGRAGSPDALGAFVARSRPRCGTRDLRIPSDLLRNPLPSVQAGVPLVDRRYPGSEAFDVPDVVRGYADPGYAGSFGAPRSMRAPPPPDGERGSKVGRCFLCTRHGHIGGRDRAPGAVTRWDIEEVLPFLRARGRRRPTKKSKHPFDGGAFSAHVRIGSIHQRAEASHGVLRPHPDLASRIDLPLVARRAGCAMRRLRQHRRPRSVVVPSPRSAGRDTARPVAGPRGVLVPRPDDRGFGTSGD</sequence>
<feature type="region of interest" description="Disordered" evidence="1">
    <location>
        <begin position="125"/>
        <end position="145"/>
    </location>
</feature>
<organism evidence="2 3">
    <name type="scientific">Methylobacterium brachiatum</name>
    <dbReference type="NCBI Taxonomy" id="269660"/>
    <lineage>
        <taxon>Bacteria</taxon>
        <taxon>Pseudomonadati</taxon>
        <taxon>Pseudomonadota</taxon>
        <taxon>Alphaproteobacteria</taxon>
        <taxon>Hyphomicrobiales</taxon>
        <taxon>Methylobacteriaceae</taxon>
        <taxon>Methylobacterium</taxon>
    </lineage>
</organism>
<evidence type="ECO:0000313" key="3">
    <source>
        <dbReference type="Proteomes" id="UP001223420"/>
    </source>
</evidence>
<accession>A0AAJ1WV06</accession>
<reference evidence="2" key="1">
    <citation type="submission" date="2023-07" db="EMBL/GenBank/DDBJ databases">
        <title>Genomic Encyclopedia of Type Strains, Phase IV (KMG-IV): sequencing the most valuable type-strain genomes for metagenomic binning, comparative biology and taxonomic classification.</title>
        <authorList>
            <person name="Goeker M."/>
        </authorList>
    </citation>
    <scope>NUCLEOTIDE SEQUENCE</scope>
    <source>
        <strain evidence="2">DSM 19569</strain>
    </source>
</reference>